<dbReference type="Gene3D" id="3.90.79.10">
    <property type="entry name" value="Nucleoside Triphosphate Pyrophosphohydrolase"/>
    <property type="match status" value="1"/>
</dbReference>
<organism evidence="1 2">
    <name type="scientific">Aquimarina algicola</name>
    <dbReference type="NCBI Taxonomy" id="2589995"/>
    <lineage>
        <taxon>Bacteria</taxon>
        <taxon>Pseudomonadati</taxon>
        <taxon>Bacteroidota</taxon>
        <taxon>Flavobacteriia</taxon>
        <taxon>Flavobacteriales</taxon>
        <taxon>Flavobacteriaceae</taxon>
        <taxon>Aquimarina</taxon>
    </lineage>
</organism>
<dbReference type="GO" id="GO:0016787">
    <property type="term" value="F:hydrolase activity"/>
    <property type="evidence" value="ECO:0007669"/>
    <property type="project" value="UniProtKB-KW"/>
</dbReference>
<protein>
    <submittedName>
        <fullName evidence="1">NUDIX hydrolase</fullName>
    </submittedName>
</protein>
<dbReference type="EMBL" id="VFWZ01000002">
    <property type="protein sequence ID" value="TPN87986.1"/>
    <property type="molecule type" value="Genomic_DNA"/>
</dbReference>
<reference evidence="1 2" key="1">
    <citation type="submission" date="2019-06" db="EMBL/GenBank/DDBJ databases">
        <authorList>
            <person name="Meng X."/>
        </authorList>
    </citation>
    <scope>NUCLEOTIDE SEQUENCE [LARGE SCALE GENOMIC DNA]</scope>
    <source>
        <strain evidence="1 2">M625</strain>
    </source>
</reference>
<proteinExistence type="predicted"/>
<dbReference type="SUPFAM" id="SSF55811">
    <property type="entry name" value="Nudix"/>
    <property type="match status" value="1"/>
</dbReference>
<name>A0A504JAK9_9FLAO</name>
<dbReference type="OrthoDB" id="9792284at2"/>
<dbReference type="AlphaFoldDB" id="A0A504JAK9"/>
<keyword evidence="1" id="KW-0378">Hydrolase</keyword>
<keyword evidence="2" id="KW-1185">Reference proteome</keyword>
<dbReference type="InterPro" id="IPR015797">
    <property type="entry name" value="NUDIX_hydrolase-like_dom_sf"/>
</dbReference>
<dbReference type="Proteomes" id="UP000315540">
    <property type="component" value="Unassembled WGS sequence"/>
</dbReference>
<evidence type="ECO:0000313" key="2">
    <source>
        <dbReference type="Proteomes" id="UP000315540"/>
    </source>
</evidence>
<comment type="caution">
    <text evidence="1">The sequence shown here is derived from an EMBL/GenBank/DDBJ whole genome shotgun (WGS) entry which is preliminary data.</text>
</comment>
<gene>
    <name evidence="1" type="ORF">FHK87_10465</name>
</gene>
<sequence length="185" mass="21687">MQHLLIKLILVNIYCSFSCCKLSAQEAEKPLDNYTIKRLIVYNDKDQIAMVNYREVWDIPPLRYNTSETYNESLVSLAKAMGIEISKPKLAGIFSFKYGYTNRAALRMFYTARLKKGTLKPKDGWNKVRWMPKNEVLALKDQDVYSYIGTKVIEDTTTLWGGAFYLYKEKDQVKYKITEEFYPLR</sequence>
<evidence type="ECO:0000313" key="1">
    <source>
        <dbReference type="EMBL" id="TPN87986.1"/>
    </source>
</evidence>
<accession>A0A504JAK9</accession>
<dbReference type="RefSeq" id="WP_140592625.1">
    <property type="nucleotide sequence ID" value="NZ_VFWZ01000002.1"/>
</dbReference>